<dbReference type="AlphaFoldDB" id="X1SC65"/>
<accession>X1SC65</accession>
<organism evidence="1">
    <name type="scientific">marine sediment metagenome</name>
    <dbReference type="NCBI Taxonomy" id="412755"/>
    <lineage>
        <taxon>unclassified sequences</taxon>
        <taxon>metagenomes</taxon>
        <taxon>ecological metagenomes</taxon>
    </lineage>
</organism>
<dbReference type="EMBL" id="BARW01013982">
    <property type="protein sequence ID" value="GAI72995.1"/>
    <property type="molecule type" value="Genomic_DNA"/>
</dbReference>
<proteinExistence type="predicted"/>
<feature type="non-terminal residue" evidence="1">
    <location>
        <position position="1"/>
    </location>
</feature>
<name>X1SC65_9ZZZZ</name>
<comment type="caution">
    <text evidence="1">The sequence shown here is derived from an EMBL/GenBank/DDBJ whole genome shotgun (WGS) entry which is preliminary data.</text>
</comment>
<feature type="non-terminal residue" evidence="1">
    <location>
        <position position="99"/>
    </location>
</feature>
<evidence type="ECO:0000313" key="1">
    <source>
        <dbReference type="EMBL" id="GAI72995.1"/>
    </source>
</evidence>
<gene>
    <name evidence="1" type="ORF">S12H4_25179</name>
</gene>
<reference evidence="1" key="1">
    <citation type="journal article" date="2014" name="Front. Microbiol.">
        <title>High frequency of phylogenetically diverse reductive dehalogenase-homologous genes in deep subseafloor sedimentary metagenomes.</title>
        <authorList>
            <person name="Kawai M."/>
            <person name="Futagami T."/>
            <person name="Toyoda A."/>
            <person name="Takaki Y."/>
            <person name="Nishi S."/>
            <person name="Hori S."/>
            <person name="Arai W."/>
            <person name="Tsubouchi T."/>
            <person name="Morono Y."/>
            <person name="Uchiyama I."/>
            <person name="Ito T."/>
            <person name="Fujiyama A."/>
            <person name="Inagaki F."/>
            <person name="Takami H."/>
        </authorList>
    </citation>
    <scope>NUCLEOTIDE SEQUENCE</scope>
    <source>
        <strain evidence="1">Expedition CK06-06</strain>
    </source>
</reference>
<sequence length="99" mass="12024">PVWLLSFPTESMIEKRPELINLYSKLVDSKYLLKEKLKELTDRNYKQKQSFDIWIGEPYNFAIEFDEKQHFNQFRKITLGFYKNVKINFSLNYYGELNS</sequence>
<protein>
    <submittedName>
        <fullName evidence="1">Uncharacterized protein</fullName>
    </submittedName>
</protein>